<dbReference type="Pfam" id="PF03480">
    <property type="entry name" value="DctP"/>
    <property type="match status" value="1"/>
</dbReference>
<evidence type="ECO:0000313" key="5">
    <source>
        <dbReference type="EMBL" id="AEV28400.1"/>
    </source>
</evidence>
<dbReference type="Gene3D" id="3.40.190.170">
    <property type="entry name" value="Bacterial extracellular solute-binding protein, family 7"/>
    <property type="match status" value="1"/>
</dbReference>
<dbReference type="EMBL" id="CP003155">
    <property type="protein sequence ID" value="AEV28400.1"/>
    <property type="molecule type" value="Genomic_DNA"/>
</dbReference>
<keyword evidence="6" id="KW-1185">Reference proteome</keyword>
<dbReference type="InterPro" id="IPR038404">
    <property type="entry name" value="TRAP_DctP_sf"/>
</dbReference>
<dbReference type="InterPro" id="IPR004682">
    <property type="entry name" value="TRAP_DctP"/>
</dbReference>
<accession>G8QX99</accession>
<keyword evidence="5" id="KW-0675">Receptor</keyword>
<dbReference type="AlphaFoldDB" id="G8QX99"/>
<protein>
    <submittedName>
        <fullName evidence="5">Tripartite ATP-independent periplasmic transporter solute receptor, DctP family</fullName>
    </submittedName>
</protein>
<comment type="similarity">
    <text evidence="1">Belongs to the bacterial solute-binding protein 7 family.</text>
</comment>
<dbReference type="RefSeq" id="WP_014269249.1">
    <property type="nucleotide sequence ID" value="NC_016633.1"/>
</dbReference>
<dbReference type="OrthoDB" id="89872at2"/>
<dbReference type="GO" id="GO:0055085">
    <property type="term" value="P:transmembrane transport"/>
    <property type="evidence" value="ECO:0007669"/>
    <property type="project" value="InterPro"/>
</dbReference>
<organism evidence="5 6">
    <name type="scientific">Sphaerochaeta pleomorpha (strain ATCC BAA-1885 / DSM 22778 / Grapes)</name>
    <dbReference type="NCBI Taxonomy" id="158190"/>
    <lineage>
        <taxon>Bacteria</taxon>
        <taxon>Pseudomonadati</taxon>
        <taxon>Spirochaetota</taxon>
        <taxon>Spirochaetia</taxon>
        <taxon>Spirochaetales</taxon>
        <taxon>Sphaerochaetaceae</taxon>
        <taxon>Sphaerochaeta</taxon>
    </lineage>
</organism>
<dbReference type="PIRSF" id="PIRSF006470">
    <property type="entry name" value="DctB"/>
    <property type="match status" value="1"/>
</dbReference>
<gene>
    <name evidence="5" type="ordered locus">SpiGrapes_0549</name>
</gene>
<dbReference type="eggNOG" id="COG1638">
    <property type="taxonomic scope" value="Bacteria"/>
</dbReference>
<keyword evidence="2" id="KW-0813">Transport</keyword>
<feature type="signal peptide" evidence="4">
    <location>
        <begin position="1"/>
        <end position="22"/>
    </location>
</feature>
<evidence type="ECO:0000256" key="4">
    <source>
        <dbReference type="SAM" id="SignalP"/>
    </source>
</evidence>
<dbReference type="InterPro" id="IPR018389">
    <property type="entry name" value="DctP_fam"/>
</dbReference>
<dbReference type="KEGG" id="sgp:SpiGrapes_0549"/>
<dbReference type="PANTHER" id="PTHR33376">
    <property type="match status" value="1"/>
</dbReference>
<dbReference type="PANTHER" id="PTHR33376:SF7">
    <property type="entry name" value="C4-DICARBOXYLATE-BINDING PROTEIN DCTB"/>
    <property type="match status" value="1"/>
</dbReference>
<dbReference type="GO" id="GO:0030288">
    <property type="term" value="C:outer membrane-bounded periplasmic space"/>
    <property type="evidence" value="ECO:0007669"/>
    <property type="project" value="InterPro"/>
</dbReference>
<dbReference type="Proteomes" id="UP000005632">
    <property type="component" value="Chromosome"/>
</dbReference>
<evidence type="ECO:0000256" key="1">
    <source>
        <dbReference type="ARBA" id="ARBA00009023"/>
    </source>
</evidence>
<feature type="chain" id="PRO_5003515299" evidence="4">
    <location>
        <begin position="23"/>
        <end position="335"/>
    </location>
</feature>
<name>G8QX99_SPHPG</name>
<evidence type="ECO:0000313" key="6">
    <source>
        <dbReference type="Proteomes" id="UP000005632"/>
    </source>
</evidence>
<evidence type="ECO:0000256" key="3">
    <source>
        <dbReference type="ARBA" id="ARBA00022729"/>
    </source>
</evidence>
<keyword evidence="3 4" id="KW-0732">Signal</keyword>
<dbReference type="STRING" id="158190.SpiGrapes_0549"/>
<reference evidence="5 6" key="1">
    <citation type="submission" date="2011-11" db="EMBL/GenBank/DDBJ databases">
        <title>Complete sequence of Spirochaeta sp. grapes.</title>
        <authorList>
            <consortium name="US DOE Joint Genome Institute"/>
            <person name="Lucas S."/>
            <person name="Han J."/>
            <person name="Lapidus A."/>
            <person name="Cheng J.-F."/>
            <person name="Goodwin L."/>
            <person name="Pitluck S."/>
            <person name="Peters L."/>
            <person name="Ovchinnikova G."/>
            <person name="Munk A.C."/>
            <person name="Detter J.C."/>
            <person name="Han C."/>
            <person name="Tapia R."/>
            <person name="Land M."/>
            <person name="Hauser L."/>
            <person name="Kyrpides N."/>
            <person name="Ivanova N."/>
            <person name="Pagani I."/>
            <person name="Ritalahtilisa K."/>
            <person name="Loeffler F."/>
            <person name="Woyke T."/>
        </authorList>
    </citation>
    <scope>NUCLEOTIDE SEQUENCE [LARGE SCALE GENOMIC DNA]</scope>
    <source>
        <strain evidence="6">ATCC BAA-1885 / DSM 22778 / Grapes</strain>
    </source>
</reference>
<dbReference type="CDD" id="cd13603">
    <property type="entry name" value="PBP2_TRAP_Siap_TeaA_like"/>
    <property type="match status" value="1"/>
</dbReference>
<evidence type="ECO:0000256" key="2">
    <source>
        <dbReference type="ARBA" id="ARBA00022448"/>
    </source>
</evidence>
<sequence length="335" mass="37562">MKKIVSLALCLVLVLPMLFANGQTEQAAQKVYTLKVGHASTTESTRHKALLEFEKYVEEKSEGRLQIEIYPAATLGNESDMIEAMKLGTLEMFTGGVFASQTPMLEIYLMPFFFPTQADLMKVSHSDLGKRIMASAEQYGIKMLAIGDGGSRQITNNAHPIKSPEDMKGLKIRTPPIESIIKSMEAMGASAVSIPYGDTYMALKTNVADGQENPLANIGDMKFYEVQKYMTMIDYQFHPEPIDMGLDMWNSLPADLQQIIQDGAWLYTDTQNKLRRDLNNHYYDMIVAGGVQVYKPTAAERDQFIKACNPVYKYFVDKGIFKQADLDEMRAIASK</sequence>
<dbReference type="HOGENOM" id="CLU_036176_4_1_12"/>
<proteinExistence type="inferred from homology"/>
<dbReference type="NCBIfam" id="NF037995">
    <property type="entry name" value="TRAP_S1"/>
    <property type="match status" value="1"/>
</dbReference>
<dbReference type="NCBIfam" id="TIGR00787">
    <property type="entry name" value="dctP"/>
    <property type="match status" value="1"/>
</dbReference>